<feature type="region of interest" description="Disordered" evidence="5">
    <location>
        <begin position="107"/>
        <end position="145"/>
    </location>
</feature>
<dbReference type="VEuPathDB" id="FungiDB:CLCR_10453"/>
<evidence type="ECO:0000256" key="3">
    <source>
        <dbReference type="ARBA" id="ARBA00022679"/>
    </source>
</evidence>
<dbReference type="GO" id="GO:0032259">
    <property type="term" value="P:methylation"/>
    <property type="evidence" value="ECO:0007669"/>
    <property type="project" value="UniProtKB-KW"/>
</dbReference>
<keyword evidence="3 6" id="KW-0808">Transferase</keyword>
<comment type="caution">
    <text evidence="6">The sequence shown here is derived from an EMBL/GenBank/DDBJ whole genome shotgun (WGS) entry which is preliminary data.</text>
</comment>
<dbReference type="GO" id="GO:0003676">
    <property type="term" value="F:nucleic acid binding"/>
    <property type="evidence" value="ECO:0007669"/>
    <property type="project" value="InterPro"/>
</dbReference>
<protein>
    <submittedName>
        <fullName evidence="6">Putative methyltransferase</fullName>
    </submittedName>
</protein>
<dbReference type="VEuPathDB" id="FungiDB:G647_00449"/>
<feature type="region of interest" description="Disordered" evidence="5">
    <location>
        <begin position="292"/>
        <end position="312"/>
    </location>
</feature>
<dbReference type="PANTHER" id="PTHR45875:SF1">
    <property type="entry name" value="METHYLTRANSFERASE N6AMT1"/>
    <property type="match status" value="1"/>
</dbReference>
<dbReference type="Gene3D" id="3.40.50.150">
    <property type="entry name" value="Vaccinia Virus protein VP39"/>
    <property type="match status" value="1"/>
</dbReference>
<evidence type="ECO:0000256" key="5">
    <source>
        <dbReference type="SAM" id="MobiDB-lite"/>
    </source>
</evidence>
<evidence type="ECO:0000256" key="1">
    <source>
        <dbReference type="ARBA" id="ARBA00006149"/>
    </source>
</evidence>
<dbReference type="GO" id="GO:0008757">
    <property type="term" value="F:S-adenosylmethionine-dependent methyltransferase activity"/>
    <property type="evidence" value="ECO:0007669"/>
    <property type="project" value="TreeGrafter"/>
</dbReference>
<dbReference type="InterPro" id="IPR002052">
    <property type="entry name" value="DNA_methylase_N6_adenine_CS"/>
</dbReference>
<evidence type="ECO:0000256" key="2">
    <source>
        <dbReference type="ARBA" id="ARBA00022603"/>
    </source>
</evidence>
<evidence type="ECO:0000313" key="6">
    <source>
        <dbReference type="EMBL" id="OCT53484.1"/>
    </source>
</evidence>
<organism evidence="6 7">
    <name type="scientific">Cladophialophora carrionii</name>
    <dbReference type="NCBI Taxonomy" id="86049"/>
    <lineage>
        <taxon>Eukaryota</taxon>
        <taxon>Fungi</taxon>
        <taxon>Dikarya</taxon>
        <taxon>Ascomycota</taxon>
        <taxon>Pezizomycotina</taxon>
        <taxon>Eurotiomycetes</taxon>
        <taxon>Chaetothyriomycetidae</taxon>
        <taxon>Chaetothyriales</taxon>
        <taxon>Herpotrichiellaceae</taxon>
        <taxon>Cladophialophora</taxon>
    </lineage>
</organism>
<dbReference type="PANTHER" id="PTHR45875">
    <property type="entry name" value="METHYLTRANSFERASE N6AMT1"/>
    <property type="match status" value="1"/>
</dbReference>
<keyword evidence="4" id="KW-0949">S-adenosyl-L-methionine</keyword>
<dbReference type="EMBL" id="LGRB01000008">
    <property type="protein sequence ID" value="OCT53484.1"/>
    <property type="molecule type" value="Genomic_DNA"/>
</dbReference>
<dbReference type="PROSITE" id="PS00092">
    <property type="entry name" value="N6_MTASE"/>
    <property type="match status" value="1"/>
</dbReference>
<reference evidence="7" key="1">
    <citation type="submission" date="2015-07" db="EMBL/GenBank/DDBJ databases">
        <authorList>
            <person name="Teixeira M.M."/>
            <person name="Souza R.C."/>
            <person name="Almeida L.G."/>
            <person name="Vicente V.A."/>
            <person name="de Hoog S."/>
            <person name="Bocca A.L."/>
            <person name="de Almeida S.R."/>
            <person name="Vasconcelos A.T."/>
            <person name="Felipe M.S."/>
        </authorList>
    </citation>
    <scope>NUCLEOTIDE SEQUENCE [LARGE SCALE GENOMIC DNA]</scope>
    <source>
        <strain evidence="7">KSF</strain>
    </source>
</reference>
<dbReference type="InterPro" id="IPR029063">
    <property type="entry name" value="SAM-dependent_MTases_sf"/>
</dbReference>
<sequence>MVLLPTPSTSHVPYDLVYEPAEDSFLFLDTLSSPSETAWLHSRFRDAVFTTTTTTGRTPLLLEIGPGSGVIVAFLTANATHIFGTEVLSLGVDVNPHAALATRTTVGRALAEQRHQGVRTPDPNSNSIPIPSTSNSTSNSTSKSASASANPYLASLLGDLTAPLRPGEVDVLVFNPPYVPTESVPLSMSMSASMSMTMSGPRSTATATETETAAAAAAAATAAAAKAATTAPSFEESSKLLELSYAGGLDGMEVTNRLLAQLPLVLSPRGVAYVLLCRGNRPEEVKRRIEAWEGSGGGGGGGGGHGEHGRSKWKWKWRAQTVGSSGKTAGWEKLEIVRIWREWEGESEGEGEGDEA</sequence>
<keyword evidence="2 6" id="KW-0489">Methyltransferase</keyword>
<dbReference type="STRING" id="86049.A0A1C1CY68"/>
<evidence type="ECO:0000256" key="4">
    <source>
        <dbReference type="ARBA" id="ARBA00022691"/>
    </source>
</evidence>
<feature type="compositionally biased region" description="Gly residues" evidence="5">
    <location>
        <begin position="294"/>
        <end position="304"/>
    </location>
</feature>
<comment type="similarity">
    <text evidence="1">Belongs to the eukaryotic/archaeal PrmC-related family.</text>
</comment>
<dbReference type="Proteomes" id="UP000094526">
    <property type="component" value="Unassembled WGS sequence"/>
</dbReference>
<keyword evidence="7" id="KW-1185">Reference proteome</keyword>
<proteinExistence type="inferred from homology"/>
<dbReference type="GO" id="GO:0008276">
    <property type="term" value="F:protein methyltransferase activity"/>
    <property type="evidence" value="ECO:0007669"/>
    <property type="project" value="TreeGrafter"/>
</dbReference>
<dbReference type="SUPFAM" id="SSF53335">
    <property type="entry name" value="S-adenosyl-L-methionine-dependent methyltransferases"/>
    <property type="match status" value="1"/>
</dbReference>
<dbReference type="AlphaFoldDB" id="A0A1C1CY68"/>
<dbReference type="OrthoDB" id="406152at2759"/>
<dbReference type="InterPro" id="IPR052190">
    <property type="entry name" value="Euk-Arch_PrmC-MTase"/>
</dbReference>
<evidence type="ECO:0000313" key="7">
    <source>
        <dbReference type="Proteomes" id="UP000094526"/>
    </source>
</evidence>
<name>A0A1C1CY68_9EURO</name>
<gene>
    <name evidence="6" type="ORF">CLCR_10453</name>
</gene>
<feature type="compositionally biased region" description="Low complexity" evidence="5">
    <location>
        <begin position="123"/>
        <end position="145"/>
    </location>
</feature>
<dbReference type="GO" id="GO:0035657">
    <property type="term" value="C:eRF1 methyltransferase complex"/>
    <property type="evidence" value="ECO:0007669"/>
    <property type="project" value="TreeGrafter"/>
</dbReference>
<accession>A0A1C1CY68</accession>